<dbReference type="HAMAP" id="MF_01875">
    <property type="entry name" value="Prokaryotic_Ku"/>
    <property type="match status" value="1"/>
</dbReference>
<dbReference type="OrthoDB" id="9795084at2"/>
<dbReference type="RefSeq" id="WP_111599268.1">
    <property type="nucleotide sequence ID" value="NZ_QLLL01000007.1"/>
</dbReference>
<proteinExistence type="inferred from homology"/>
<sequence length="267" mass="30295">MRTIWTGTIGFGLINIPVKLYSAIEESSLDLDMLDAKDHEHIRFKRVNEKTGKEVAWENIVKAYDYNGEYVVLEDEDFEAASPEKTKLIQIENFVEIADIDTIYFESPYYLAPAKGGDKAYVLLQKTLEKTAKAGLGRFVFRTKEHMALIMPRDKYLVLQRLRFAQEIRNTSEIDVPAGVRITKQELDMAAQLVKQYTSGFDISKYKDEYTAELMKTIKAKASGKKRSVKPMRVVHTAGTDLFEQLKASIAGGNGKKPTTPRKKRAS</sequence>
<dbReference type="EMBL" id="QLLL01000007">
    <property type="protein sequence ID" value="RAJ01632.1"/>
    <property type="molecule type" value="Genomic_DNA"/>
</dbReference>
<dbReference type="AlphaFoldDB" id="A0A327QDC6"/>
<keyword evidence="2" id="KW-0227">DNA damage</keyword>
<dbReference type="Proteomes" id="UP000249547">
    <property type="component" value="Unassembled WGS sequence"/>
</dbReference>
<keyword evidence="1 2" id="KW-0238">DNA-binding</keyword>
<comment type="subunit">
    <text evidence="2">Homodimer. Interacts with LigD.</text>
</comment>
<dbReference type="InterPro" id="IPR016194">
    <property type="entry name" value="SPOC-like_C_dom_sf"/>
</dbReference>
<dbReference type="InterPro" id="IPR009187">
    <property type="entry name" value="Prok_Ku"/>
</dbReference>
<keyword evidence="5" id="KW-1185">Reference proteome</keyword>
<dbReference type="GO" id="GO:0006310">
    <property type="term" value="P:DNA recombination"/>
    <property type="evidence" value="ECO:0007669"/>
    <property type="project" value="UniProtKB-KW"/>
</dbReference>
<evidence type="ECO:0000259" key="3">
    <source>
        <dbReference type="SMART" id="SM00559"/>
    </source>
</evidence>
<dbReference type="PIRSF" id="PIRSF006493">
    <property type="entry name" value="Prok_Ku"/>
    <property type="match status" value="1"/>
</dbReference>
<evidence type="ECO:0000256" key="1">
    <source>
        <dbReference type="ARBA" id="ARBA00023125"/>
    </source>
</evidence>
<organism evidence="4 5">
    <name type="scientific">Chitinophaga skermanii</name>
    <dbReference type="NCBI Taxonomy" id="331697"/>
    <lineage>
        <taxon>Bacteria</taxon>
        <taxon>Pseudomonadati</taxon>
        <taxon>Bacteroidota</taxon>
        <taxon>Chitinophagia</taxon>
        <taxon>Chitinophagales</taxon>
        <taxon>Chitinophagaceae</taxon>
        <taxon>Chitinophaga</taxon>
    </lineage>
</organism>
<reference evidence="4 5" key="1">
    <citation type="submission" date="2018-06" db="EMBL/GenBank/DDBJ databases">
        <title>Genomic Encyclopedia of Archaeal and Bacterial Type Strains, Phase II (KMG-II): from individual species to whole genera.</title>
        <authorList>
            <person name="Goeker M."/>
        </authorList>
    </citation>
    <scope>NUCLEOTIDE SEQUENCE [LARGE SCALE GENOMIC DNA]</scope>
    <source>
        <strain evidence="4 5">DSM 23857</strain>
    </source>
</reference>
<dbReference type="Pfam" id="PF02735">
    <property type="entry name" value="Ku"/>
    <property type="match status" value="1"/>
</dbReference>
<accession>A0A327QDC6</accession>
<dbReference type="GO" id="GO:0006303">
    <property type="term" value="P:double-strand break repair via nonhomologous end joining"/>
    <property type="evidence" value="ECO:0007669"/>
    <property type="project" value="UniProtKB-UniRule"/>
</dbReference>
<gene>
    <name evidence="2" type="primary">ku</name>
    <name evidence="4" type="ORF">LX64_03849</name>
</gene>
<evidence type="ECO:0000313" key="4">
    <source>
        <dbReference type="EMBL" id="RAJ01632.1"/>
    </source>
</evidence>
<keyword evidence="2" id="KW-0233">DNA recombination</keyword>
<feature type="domain" description="Ku" evidence="3">
    <location>
        <begin position="52"/>
        <end position="179"/>
    </location>
</feature>
<keyword evidence="2" id="KW-0234">DNA repair</keyword>
<dbReference type="GO" id="GO:0003690">
    <property type="term" value="F:double-stranded DNA binding"/>
    <property type="evidence" value="ECO:0007669"/>
    <property type="project" value="UniProtKB-UniRule"/>
</dbReference>
<dbReference type="PANTHER" id="PTHR41251">
    <property type="entry name" value="NON-HOMOLOGOUS END JOINING PROTEIN KU"/>
    <property type="match status" value="1"/>
</dbReference>
<evidence type="ECO:0000256" key="2">
    <source>
        <dbReference type="HAMAP-Rule" id="MF_01875"/>
    </source>
</evidence>
<comment type="similarity">
    <text evidence="2">Belongs to the prokaryotic Ku family.</text>
</comment>
<dbReference type="InterPro" id="IPR006164">
    <property type="entry name" value="DNA_bd_Ku70/Ku80"/>
</dbReference>
<protein>
    <recommendedName>
        <fullName evidence="2">Non-homologous end joining protein Ku</fullName>
    </recommendedName>
</protein>
<comment type="caution">
    <text evidence="4">The sequence shown here is derived from an EMBL/GenBank/DDBJ whole genome shotgun (WGS) entry which is preliminary data.</text>
</comment>
<comment type="function">
    <text evidence="2">With LigD forms a non-homologous end joining (NHEJ) DNA repair enzyme, which repairs dsDNA breaks with reduced fidelity. Binds linear dsDNA with 5'- and 3'- overhangs but not closed circular dsDNA nor ssDNA. Recruits and stimulates the ligase activity of LigD.</text>
</comment>
<dbReference type="SUPFAM" id="SSF100939">
    <property type="entry name" value="SPOC domain-like"/>
    <property type="match status" value="1"/>
</dbReference>
<dbReference type="CDD" id="cd00789">
    <property type="entry name" value="KU_like"/>
    <property type="match status" value="1"/>
</dbReference>
<dbReference type="SMART" id="SM00559">
    <property type="entry name" value="Ku78"/>
    <property type="match status" value="1"/>
</dbReference>
<dbReference type="Gene3D" id="2.40.290.10">
    <property type="match status" value="1"/>
</dbReference>
<dbReference type="PANTHER" id="PTHR41251:SF1">
    <property type="entry name" value="NON-HOMOLOGOUS END JOINING PROTEIN KU"/>
    <property type="match status" value="1"/>
</dbReference>
<name>A0A327QDC6_9BACT</name>
<dbReference type="NCBIfam" id="TIGR02772">
    <property type="entry name" value="Ku_bact"/>
    <property type="match status" value="1"/>
</dbReference>
<evidence type="ECO:0000313" key="5">
    <source>
        <dbReference type="Proteomes" id="UP000249547"/>
    </source>
</evidence>